<dbReference type="SUPFAM" id="SSF159800">
    <property type="entry name" value="PrpR receptor domain-like"/>
    <property type="match status" value="1"/>
</dbReference>
<sequence>MKHSDDAPVRLCFLSYRHLSELASSVFDEFAGRAEIEVVEASFQPAVSAARAREQAGTVDAFVSAGSNAALLREALSAPVATIQVNGYDILLALLRARQHGERVGVVTFGGIIAELDRVKQLLNIDVAQRAYRTADEARACFRAFAAEGRQVIVGSSIVVEMAEQEGLHGILAYSAASVRQGIEDAIEMGRLARLEASRHQQVHALLHNLQEAVLATDAAHRITAINATMQKLLGAPLAAVQGRDLRDVAPDLSLLETLQRGEEERGLVLQFGGRDWIASRTPLRQSGQVTGAVLALYDGRAIEEADTSLRTQRRRRRQGGVRYSFADLQGASPAFQRAVQAARRFAGTDLSVLVTGESGTGKELFAQAIHGASVRASRPFVALNCSALPEALLESELFGYEEGAFTGSRRGGKPGLFEAAHTGTVFLDEIGDMPLPLQTRLLRVLQEREVTRLGSTTPIPVDVRIIAATHQPLRSMIAQRSFRADLFYRLNLLQLALPSLREREGDIELLALGALHRRLAQLQSPLDAREVLARVRPMLAAYAWPGNVRELENVCDRIAVFFAQYERVTQVPLEVLGFDCPELGATPVSAGPSAAEVLAACGGHRGRAAEQLGISRATLWRRLKSGPAVS</sequence>
<dbReference type="InterPro" id="IPR058031">
    <property type="entry name" value="AAA_lid_NorR"/>
</dbReference>
<dbReference type="PROSITE" id="PS00676">
    <property type="entry name" value="SIGMA54_INTERACT_2"/>
    <property type="match status" value="1"/>
</dbReference>
<dbReference type="Gene3D" id="1.10.10.60">
    <property type="entry name" value="Homeodomain-like"/>
    <property type="match status" value="1"/>
</dbReference>
<comment type="caution">
    <text evidence="8">The sequence shown here is derived from an EMBL/GenBank/DDBJ whole genome shotgun (WGS) entry which is preliminary data.</text>
</comment>
<dbReference type="RefSeq" id="WP_169416576.1">
    <property type="nucleotide sequence ID" value="NZ_JABBFX010000001.1"/>
</dbReference>
<evidence type="ECO:0000256" key="1">
    <source>
        <dbReference type="ARBA" id="ARBA00022741"/>
    </source>
</evidence>
<dbReference type="EMBL" id="JABBFX010000001">
    <property type="protein sequence ID" value="NML42362.1"/>
    <property type="molecule type" value="Genomic_DNA"/>
</dbReference>
<dbReference type="SUPFAM" id="SSF52540">
    <property type="entry name" value="P-loop containing nucleoside triphosphate hydrolases"/>
    <property type="match status" value="1"/>
</dbReference>
<feature type="domain" description="PAS" evidence="7">
    <location>
        <begin position="199"/>
        <end position="246"/>
    </location>
</feature>
<dbReference type="Gene3D" id="3.40.50.2300">
    <property type="match status" value="1"/>
</dbReference>
<dbReference type="Proteomes" id="UP000541185">
    <property type="component" value="Unassembled WGS sequence"/>
</dbReference>
<dbReference type="InterPro" id="IPR012704">
    <property type="entry name" value="Sig_transdc_resp-reg_PrpR"/>
</dbReference>
<name>A0A848GYJ4_9BURK</name>
<evidence type="ECO:0000259" key="7">
    <source>
        <dbReference type="PROSITE" id="PS50112"/>
    </source>
</evidence>
<reference evidence="8 9" key="1">
    <citation type="submission" date="2020-04" db="EMBL/GenBank/DDBJ databases">
        <title>Ramlibacter sp. G-1-2-2 isolated from soil.</title>
        <authorList>
            <person name="Dahal R.H."/>
        </authorList>
    </citation>
    <scope>NUCLEOTIDE SEQUENCE [LARGE SCALE GENOMIC DNA]</scope>
    <source>
        <strain evidence="8 9">G-1-2-2</strain>
    </source>
</reference>
<dbReference type="GO" id="GO:0000156">
    <property type="term" value="F:phosphorelay response regulator activity"/>
    <property type="evidence" value="ECO:0007669"/>
    <property type="project" value="InterPro"/>
</dbReference>
<dbReference type="NCBIfam" id="TIGR02329">
    <property type="entry name" value="propionate_PrpR"/>
    <property type="match status" value="1"/>
</dbReference>
<evidence type="ECO:0000313" key="8">
    <source>
        <dbReference type="EMBL" id="NML42362.1"/>
    </source>
</evidence>
<dbReference type="PROSITE" id="PS00688">
    <property type="entry name" value="SIGMA54_INTERACT_3"/>
    <property type="match status" value="1"/>
</dbReference>
<dbReference type="InterPro" id="IPR025943">
    <property type="entry name" value="Sigma_54_int_dom_ATP-bd_2"/>
</dbReference>
<keyword evidence="3" id="KW-0805">Transcription regulation</keyword>
<dbReference type="InterPro" id="IPR025662">
    <property type="entry name" value="Sigma_54_int_dom_ATP-bd_1"/>
</dbReference>
<dbReference type="InterPro" id="IPR035965">
    <property type="entry name" value="PAS-like_dom_sf"/>
</dbReference>
<keyword evidence="2" id="KW-0067">ATP-binding</keyword>
<dbReference type="InterPro" id="IPR002078">
    <property type="entry name" value="Sigma_54_int"/>
</dbReference>
<dbReference type="Gene3D" id="3.40.50.10660">
    <property type="entry name" value="PrpR receptor domain-like"/>
    <property type="match status" value="1"/>
</dbReference>
<dbReference type="InterPro" id="IPR025944">
    <property type="entry name" value="Sigma_54_int_dom_CS"/>
</dbReference>
<dbReference type="GO" id="GO:0005737">
    <property type="term" value="C:cytoplasm"/>
    <property type="evidence" value="ECO:0007669"/>
    <property type="project" value="InterPro"/>
</dbReference>
<dbReference type="Gene3D" id="1.10.8.60">
    <property type="match status" value="1"/>
</dbReference>
<evidence type="ECO:0000256" key="2">
    <source>
        <dbReference type="ARBA" id="ARBA00022840"/>
    </source>
</evidence>
<evidence type="ECO:0000256" key="5">
    <source>
        <dbReference type="ARBA" id="ARBA00023163"/>
    </source>
</evidence>
<feature type="domain" description="Sigma-54 factor interaction" evidence="6">
    <location>
        <begin position="329"/>
        <end position="561"/>
    </location>
</feature>
<dbReference type="GO" id="GO:0006355">
    <property type="term" value="P:regulation of DNA-templated transcription"/>
    <property type="evidence" value="ECO:0007669"/>
    <property type="project" value="InterPro"/>
</dbReference>
<dbReference type="GO" id="GO:0019629">
    <property type="term" value="P:propionate catabolic process, 2-methylcitrate cycle"/>
    <property type="evidence" value="ECO:0007669"/>
    <property type="project" value="InterPro"/>
</dbReference>
<dbReference type="CDD" id="cd00130">
    <property type="entry name" value="PAS"/>
    <property type="match status" value="1"/>
</dbReference>
<dbReference type="PROSITE" id="PS50112">
    <property type="entry name" value="PAS"/>
    <property type="match status" value="1"/>
</dbReference>
<dbReference type="PANTHER" id="PTHR32071">
    <property type="entry name" value="TRANSCRIPTIONAL REGULATORY PROTEIN"/>
    <property type="match status" value="1"/>
</dbReference>
<proteinExistence type="predicted"/>
<evidence type="ECO:0000256" key="4">
    <source>
        <dbReference type="ARBA" id="ARBA00023125"/>
    </source>
</evidence>
<dbReference type="AlphaFoldDB" id="A0A848GYJ4"/>
<dbReference type="SUPFAM" id="SSF55785">
    <property type="entry name" value="PYP-like sensor domain (PAS domain)"/>
    <property type="match status" value="1"/>
</dbReference>
<dbReference type="InterPro" id="IPR000014">
    <property type="entry name" value="PAS"/>
</dbReference>
<dbReference type="Pfam" id="PF02954">
    <property type="entry name" value="HTH_8"/>
    <property type="match status" value="1"/>
</dbReference>
<keyword evidence="4" id="KW-0238">DNA-binding</keyword>
<protein>
    <submittedName>
        <fullName evidence="8">Propionate catabolism operon regulatory protein PrpR</fullName>
    </submittedName>
</protein>
<evidence type="ECO:0000313" key="9">
    <source>
        <dbReference type="Proteomes" id="UP000541185"/>
    </source>
</evidence>
<dbReference type="PANTHER" id="PTHR32071:SF81">
    <property type="entry name" value="PROPIONATE CATABOLISM OPERON REGULATORY PROTEIN"/>
    <property type="match status" value="1"/>
</dbReference>
<keyword evidence="9" id="KW-1185">Reference proteome</keyword>
<dbReference type="Gene3D" id="3.30.450.20">
    <property type="entry name" value="PAS domain"/>
    <property type="match status" value="1"/>
</dbReference>
<evidence type="ECO:0000256" key="3">
    <source>
        <dbReference type="ARBA" id="ARBA00023015"/>
    </source>
</evidence>
<dbReference type="Pfam" id="PF25601">
    <property type="entry name" value="AAA_lid_14"/>
    <property type="match status" value="1"/>
</dbReference>
<dbReference type="GO" id="GO:0005524">
    <property type="term" value="F:ATP binding"/>
    <property type="evidence" value="ECO:0007669"/>
    <property type="project" value="UniProtKB-KW"/>
</dbReference>
<keyword evidence="5" id="KW-0804">Transcription</keyword>
<dbReference type="InterPro" id="IPR010524">
    <property type="entry name" value="Sig_transdc_resp-reg_PrpR_N"/>
</dbReference>
<organism evidence="8 9">
    <name type="scientific">Ramlibacter agri</name>
    <dbReference type="NCBI Taxonomy" id="2728837"/>
    <lineage>
        <taxon>Bacteria</taxon>
        <taxon>Pseudomonadati</taxon>
        <taxon>Pseudomonadota</taxon>
        <taxon>Betaproteobacteria</taxon>
        <taxon>Burkholderiales</taxon>
        <taxon>Comamonadaceae</taxon>
        <taxon>Ramlibacter</taxon>
    </lineage>
</organism>
<dbReference type="FunFam" id="3.40.50.300:FF:000006">
    <property type="entry name" value="DNA-binding transcriptional regulator NtrC"/>
    <property type="match status" value="1"/>
</dbReference>
<dbReference type="InterPro" id="IPR013767">
    <property type="entry name" value="PAS_fold"/>
</dbReference>
<dbReference type="SMART" id="SM00091">
    <property type="entry name" value="PAS"/>
    <property type="match status" value="1"/>
</dbReference>
<dbReference type="Pfam" id="PF00158">
    <property type="entry name" value="Sigma54_activat"/>
    <property type="match status" value="1"/>
</dbReference>
<dbReference type="Gene3D" id="3.40.50.300">
    <property type="entry name" value="P-loop containing nucleotide triphosphate hydrolases"/>
    <property type="match status" value="1"/>
</dbReference>
<dbReference type="InterPro" id="IPR027417">
    <property type="entry name" value="P-loop_NTPase"/>
</dbReference>
<evidence type="ECO:0000259" key="6">
    <source>
        <dbReference type="PROSITE" id="PS50045"/>
    </source>
</evidence>
<dbReference type="SUPFAM" id="SSF46689">
    <property type="entry name" value="Homeodomain-like"/>
    <property type="match status" value="1"/>
</dbReference>
<dbReference type="InterPro" id="IPR009057">
    <property type="entry name" value="Homeodomain-like_sf"/>
</dbReference>
<dbReference type="Pfam" id="PF06506">
    <property type="entry name" value="PrpR_N"/>
    <property type="match status" value="1"/>
</dbReference>
<dbReference type="CDD" id="cd00009">
    <property type="entry name" value="AAA"/>
    <property type="match status" value="1"/>
</dbReference>
<dbReference type="PROSITE" id="PS00675">
    <property type="entry name" value="SIGMA54_INTERACT_1"/>
    <property type="match status" value="1"/>
</dbReference>
<accession>A0A848GYJ4</accession>
<dbReference type="PROSITE" id="PS50045">
    <property type="entry name" value="SIGMA54_INTERACT_4"/>
    <property type="match status" value="1"/>
</dbReference>
<dbReference type="GO" id="GO:0043565">
    <property type="term" value="F:sequence-specific DNA binding"/>
    <property type="evidence" value="ECO:0007669"/>
    <property type="project" value="InterPro"/>
</dbReference>
<dbReference type="InterPro" id="IPR003593">
    <property type="entry name" value="AAA+_ATPase"/>
</dbReference>
<dbReference type="Pfam" id="PF00989">
    <property type="entry name" value="PAS"/>
    <property type="match status" value="1"/>
</dbReference>
<dbReference type="InterPro" id="IPR002197">
    <property type="entry name" value="HTH_Fis"/>
</dbReference>
<gene>
    <name evidence="8" type="primary">prpR</name>
    <name evidence="8" type="ORF">HHL11_01285</name>
</gene>
<keyword evidence="1" id="KW-0547">Nucleotide-binding</keyword>
<dbReference type="SMART" id="SM00382">
    <property type="entry name" value="AAA"/>
    <property type="match status" value="1"/>
</dbReference>